<dbReference type="EMBL" id="JBHLXH010000002">
    <property type="protein sequence ID" value="MFC0224560.1"/>
    <property type="molecule type" value="Genomic_DNA"/>
</dbReference>
<evidence type="ECO:0008006" key="3">
    <source>
        <dbReference type="Google" id="ProtNLM"/>
    </source>
</evidence>
<proteinExistence type="predicted"/>
<organism evidence="1 2">
    <name type="scientific">Nocardioides zeicaulis</name>
    <dbReference type="NCBI Taxonomy" id="1776857"/>
    <lineage>
        <taxon>Bacteria</taxon>
        <taxon>Bacillati</taxon>
        <taxon>Actinomycetota</taxon>
        <taxon>Actinomycetes</taxon>
        <taxon>Propionibacteriales</taxon>
        <taxon>Nocardioidaceae</taxon>
        <taxon>Nocardioides</taxon>
    </lineage>
</organism>
<evidence type="ECO:0000313" key="1">
    <source>
        <dbReference type="EMBL" id="MFC0224560.1"/>
    </source>
</evidence>
<reference evidence="1 2" key="1">
    <citation type="submission" date="2024-09" db="EMBL/GenBank/DDBJ databases">
        <authorList>
            <person name="Sun Q."/>
            <person name="Mori K."/>
        </authorList>
    </citation>
    <scope>NUCLEOTIDE SEQUENCE [LARGE SCALE GENOMIC DNA]</scope>
    <source>
        <strain evidence="1 2">CCM 8654</strain>
    </source>
</reference>
<evidence type="ECO:0000313" key="2">
    <source>
        <dbReference type="Proteomes" id="UP001589698"/>
    </source>
</evidence>
<gene>
    <name evidence="1" type="ORF">ACFFJG_18880</name>
</gene>
<dbReference type="RefSeq" id="WP_378520326.1">
    <property type="nucleotide sequence ID" value="NZ_CBCSDI010000045.1"/>
</dbReference>
<name>A0ABV6E6C9_9ACTN</name>
<sequence>MSRSQAYAAGLTRGEVRAQLRAGRWQRVWTRSLCLHTGAVPMEGQHWAAVFEGGDRAMLDGASSLVASGMKGFEPATHRVSVPRGVVPLRGPGLDVRRTRRWSSADLAASGVPRTRVPVAAVRAAMWAVSDRQAALLLTMPVQQRMTTAELIGRALLAVRRDRRRELMHAVVVDLLGGVGSLGELDVARECRRRGLPEPDRQAVRRGRDGRYYLDICWDAYGLVVEVDGIHHSWATSVVPDALRQNEVVLRDARVLRLPLLGLRIAADDFFDQVERGLRAGGWLAAA</sequence>
<dbReference type="Proteomes" id="UP001589698">
    <property type="component" value="Unassembled WGS sequence"/>
</dbReference>
<keyword evidence="2" id="KW-1185">Reference proteome</keyword>
<accession>A0ABV6E6C9</accession>
<protein>
    <recommendedName>
        <fullName evidence="3">DUF559 domain-containing protein</fullName>
    </recommendedName>
</protein>
<comment type="caution">
    <text evidence="1">The sequence shown here is derived from an EMBL/GenBank/DDBJ whole genome shotgun (WGS) entry which is preliminary data.</text>
</comment>